<dbReference type="PANTHER" id="PTHR42760">
    <property type="entry name" value="SHORT-CHAIN DEHYDROGENASES/REDUCTASES FAMILY MEMBER"/>
    <property type="match status" value="1"/>
</dbReference>
<keyword evidence="3" id="KW-0560">Oxidoreductase</keyword>
<sequence length="252" mass="26195">MFTVRGKTVIITGGTGGIGLTFALALAENGADIVSIQIPGDPAGAALKGAIEGLGRKFATFDCNIADATSIRSAFAAIWEAGTIPDILLNCAGVSRRGPIADFAEEDVDLIFAVNLKGAFIISQEFGKQLLKLGRPGKIIHICSMAAYIAQTNVSIYSTSKAGLLQMTKALSNEWAPNGIQCNCISPGFIKTPLTKALWSDPTFFAKSIARTPAGRWGTPDDLKGAVLFLASGASDFVTGESIVVDGGILGL</sequence>
<keyword evidence="2" id="KW-0521">NADP</keyword>
<evidence type="ECO:0000313" key="5">
    <source>
        <dbReference type="EMBL" id="PMD29201.1"/>
    </source>
</evidence>
<evidence type="ECO:0000259" key="4">
    <source>
        <dbReference type="SMART" id="SM00822"/>
    </source>
</evidence>
<dbReference type="PRINTS" id="PR00080">
    <property type="entry name" value="SDRFAMILY"/>
</dbReference>
<dbReference type="EMBL" id="KZ613976">
    <property type="protein sequence ID" value="PMD29201.1"/>
    <property type="molecule type" value="Genomic_DNA"/>
</dbReference>
<dbReference type="PROSITE" id="PS00061">
    <property type="entry name" value="ADH_SHORT"/>
    <property type="match status" value="1"/>
</dbReference>
<dbReference type="InterPro" id="IPR002347">
    <property type="entry name" value="SDR_fam"/>
</dbReference>
<dbReference type="SUPFAM" id="SSF51735">
    <property type="entry name" value="NAD(P)-binding Rossmann-fold domains"/>
    <property type="match status" value="1"/>
</dbReference>
<organism evidence="5 6">
    <name type="scientific">Hyaloscypha variabilis (strain UAMH 11265 / GT02V1 / F)</name>
    <name type="common">Meliniomyces variabilis</name>
    <dbReference type="NCBI Taxonomy" id="1149755"/>
    <lineage>
        <taxon>Eukaryota</taxon>
        <taxon>Fungi</taxon>
        <taxon>Dikarya</taxon>
        <taxon>Ascomycota</taxon>
        <taxon>Pezizomycotina</taxon>
        <taxon>Leotiomycetes</taxon>
        <taxon>Helotiales</taxon>
        <taxon>Hyaloscyphaceae</taxon>
        <taxon>Hyaloscypha</taxon>
        <taxon>Hyaloscypha variabilis</taxon>
    </lineage>
</organism>
<dbReference type="SMART" id="SM00822">
    <property type="entry name" value="PKS_KR"/>
    <property type="match status" value="1"/>
</dbReference>
<dbReference type="InterPro" id="IPR036291">
    <property type="entry name" value="NAD(P)-bd_dom_sf"/>
</dbReference>
<evidence type="ECO:0000256" key="2">
    <source>
        <dbReference type="ARBA" id="ARBA00022857"/>
    </source>
</evidence>
<dbReference type="Gene3D" id="3.40.50.720">
    <property type="entry name" value="NAD(P)-binding Rossmann-like Domain"/>
    <property type="match status" value="1"/>
</dbReference>
<dbReference type="OrthoDB" id="37659at2759"/>
<feature type="domain" description="Ketoreductase" evidence="4">
    <location>
        <begin position="7"/>
        <end position="178"/>
    </location>
</feature>
<comment type="similarity">
    <text evidence="1">Belongs to the short-chain dehydrogenases/reductases (SDR) family.</text>
</comment>
<dbReference type="STRING" id="1149755.A0A2J6QSF6"/>
<protein>
    <submittedName>
        <fullName evidence="5">Gluconate 5-dehydrogenase</fullName>
    </submittedName>
</protein>
<dbReference type="FunFam" id="3.40.50.720:FF:000084">
    <property type="entry name" value="Short-chain dehydrogenase reductase"/>
    <property type="match status" value="1"/>
</dbReference>
<gene>
    <name evidence="5" type="ORF">L207DRAFT_445816</name>
</gene>
<dbReference type="GO" id="GO:0009688">
    <property type="term" value="P:abscisic acid biosynthetic process"/>
    <property type="evidence" value="ECO:0007669"/>
    <property type="project" value="UniProtKB-ARBA"/>
</dbReference>
<dbReference type="InterPro" id="IPR020904">
    <property type="entry name" value="Sc_DH/Rdtase_CS"/>
</dbReference>
<reference evidence="5 6" key="1">
    <citation type="submission" date="2016-04" db="EMBL/GenBank/DDBJ databases">
        <title>A degradative enzymes factory behind the ericoid mycorrhizal symbiosis.</title>
        <authorList>
            <consortium name="DOE Joint Genome Institute"/>
            <person name="Martino E."/>
            <person name="Morin E."/>
            <person name="Grelet G."/>
            <person name="Kuo A."/>
            <person name="Kohler A."/>
            <person name="Daghino S."/>
            <person name="Barry K."/>
            <person name="Choi C."/>
            <person name="Cichocki N."/>
            <person name="Clum A."/>
            <person name="Copeland A."/>
            <person name="Hainaut M."/>
            <person name="Haridas S."/>
            <person name="Labutti K."/>
            <person name="Lindquist E."/>
            <person name="Lipzen A."/>
            <person name="Khouja H.-R."/>
            <person name="Murat C."/>
            <person name="Ohm R."/>
            <person name="Olson A."/>
            <person name="Spatafora J."/>
            <person name="Veneault-Fourrey C."/>
            <person name="Henrissat B."/>
            <person name="Grigoriev I."/>
            <person name="Martin F."/>
            <person name="Perotto S."/>
        </authorList>
    </citation>
    <scope>NUCLEOTIDE SEQUENCE [LARGE SCALE GENOMIC DNA]</scope>
    <source>
        <strain evidence="5 6">F</strain>
    </source>
</reference>
<proteinExistence type="inferred from homology"/>
<dbReference type="Proteomes" id="UP000235786">
    <property type="component" value="Unassembled WGS sequence"/>
</dbReference>
<evidence type="ECO:0000256" key="3">
    <source>
        <dbReference type="ARBA" id="ARBA00023002"/>
    </source>
</evidence>
<evidence type="ECO:0000256" key="1">
    <source>
        <dbReference type="ARBA" id="ARBA00006484"/>
    </source>
</evidence>
<dbReference type="PRINTS" id="PR00081">
    <property type="entry name" value="GDHRDH"/>
</dbReference>
<dbReference type="Pfam" id="PF13561">
    <property type="entry name" value="adh_short_C2"/>
    <property type="match status" value="1"/>
</dbReference>
<dbReference type="GO" id="GO:0016616">
    <property type="term" value="F:oxidoreductase activity, acting on the CH-OH group of donors, NAD or NADP as acceptor"/>
    <property type="evidence" value="ECO:0007669"/>
    <property type="project" value="TreeGrafter"/>
</dbReference>
<dbReference type="InterPro" id="IPR057326">
    <property type="entry name" value="KR_dom"/>
</dbReference>
<dbReference type="AlphaFoldDB" id="A0A2J6QSF6"/>
<dbReference type="PANTHER" id="PTHR42760:SF115">
    <property type="entry name" value="3-OXOACYL-[ACYL-CARRIER-PROTEIN] REDUCTASE FABG"/>
    <property type="match status" value="1"/>
</dbReference>
<keyword evidence="6" id="KW-1185">Reference proteome</keyword>
<name>A0A2J6QSF6_HYAVF</name>
<evidence type="ECO:0000313" key="6">
    <source>
        <dbReference type="Proteomes" id="UP000235786"/>
    </source>
</evidence>
<accession>A0A2J6QSF6</accession>